<accession>A0A0F9CFQ9</accession>
<dbReference type="AlphaFoldDB" id="A0A0F9CFQ9"/>
<evidence type="ECO:0000313" key="1">
    <source>
        <dbReference type="EMBL" id="KKL25267.1"/>
    </source>
</evidence>
<comment type="caution">
    <text evidence="1">The sequence shown here is derived from an EMBL/GenBank/DDBJ whole genome shotgun (WGS) entry which is preliminary data.</text>
</comment>
<dbReference type="EMBL" id="LAZR01036281">
    <property type="protein sequence ID" value="KKL25267.1"/>
    <property type="molecule type" value="Genomic_DNA"/>
</dbReference>
<organism evidence="1">
    <name type="scientific">marine sediment metagenome</name>
    <dbReference type="NCBI Taxonomy" id="412755"/>
    <lineage>
        <taxon>unclassified sequences</taxon>
        <taxon>metagenomes</taxon>
        <taxon>ecological metagenomes</taxon>
    </lineage>
</organism>
<gene>
    <name evidence="1" type="ORF">LCGC14_2407050</name>
</gene>
<name>A0A0F9CFQ9_9ZZZZ</name>
<proteinExistence type="predicted"/>
<sequence>MNLHRRSLDSLARNMVRHLQERNIILHASDSPRAYAALRDALLAEHDMQRAHSQFQKLDTRAMSSAEAGHYSVRRVIEYNGPVEWVRATLEASIPARMDLTTDRYLRAATIWPDTLAPHIVHAYMTGLLDEAMEADAAPGTANTGIPVGHPATVDSNDLRPWDSFITDAARALDGAGLAAIAFASPALDSDLPADSTGK</sequence>
<protein>
    <submittedName>
        <fullName evidence="1">Uncharacterized protein</fullName>
    </submittedName>
</protein>
<reference evidence="1" key="1">
    <citation type="journal article" date="2015" name="Nature">
        <title>Complex archaea that bridge the gap between prokaryotes and eukaryotes.</title>
        <authorList>
            <person name="Spang A."/>
            <person name="Saw J.H."/>
            <person name="Jorgensen S.L."/>
            <person name="Zaremba-Niedzwiedzka K."/>
            <person name="Martijn J."/>
            <person name="Lind A.E."/>
            <person name="van Eijk R."/>
            <person name="Schleper C."/>
            <person name="Guy L."/>
            <person name="Ettema T.J."/>
        </authorList>
    </citation>
    <scope>NUCLEOTIDE SEQUENCE</scope>
</reference>